<sequence>VGWGRISPRSREGHAQRDGRLRAEHAQGSRAVPTDGARAGGPLSATRGDGSGVARGLLRAPRQKVQERLPLGRRPRAPALHGRRHGPDVALLRLAVHPCPQLHASVVERHLLCGAVPNRCPQPRRAVRREAAELALLELEAPVAEAAQGPLDAADLLPELAAEGGVVPVDLGAAAGTSGVCSHEEGGVGMAHALLEGVRVRVPAREPRCARGGRRGGRPSGLHLVHRWAPPLPVDLAAVEAAVPAAPVPDFLELCCLASGCRFS</sequence>
<proteinExistence type="predicted"/>
<organism evidence="2">
    <name type="scientific">Tetraselmis sp. GSL018</name>
    <dbReference type="NCBI Taxonomy" id="582737"/>
    <lineage>
        <taxon>Eukaryota</taxon>
        <taxon>Viridiplantae</taxon>
        <taxon>Chlorophyta</taxon>
        <taxon>core chlorophytes</taxon>
        <taxon>Chlorodendrophyceae</taxon>
        <taxon>Chlorodendrales</taxon>
        <taxon>Chlorodendraceae</taxon>
        <taxon>Tetraselmis</taxon>
    </lineage>
</organism>
<reference evidence="2" key="1">
    <citation type="submission" date="2014-05" db="EMBL/GenBank/DDBJ databases">
        <title>The transcriptome of the halophilic microalga Tetraselmis sp. GSL018 isolated from the Great Salt Lake, Utah.</title>
        <authorList>
            <person name="Jinkerson R.E."/>
            <person name="D'Adamo S."/>
            <person name="Posewitz M.C."/>
        </authorList>
    </citation>
    <scope>NUCLEOTIDE SEQUENCE</scope>
    <source>
        <strain evidence="2">GSL018</strain>
    </source>
</reference>
<dbReference type="AlphaFoldDB" id="A0A061S7C4"/>
<dbReference type="EMBL" id="GBEZ01006749">
    <property type="protein sequence ID" value="JAC78666.1"/>
    <property type="molecule type" value="Transcribed_RNA"/>
</dbReference>
<gene>
    <name evidence="2" type="ORF">TSPGSL018_14598</name>
</gene>
<evidence type="ECO:0000256" key="1">
    <source>
        <dbReference type="SAM" id="MobiDB-lite"/>
    </source>
</evidence>
<feature type="compositionally biased region" description="Basic residues" evidence="1">
    <location>
        <begin position="71"/>
        <end position="83"/>
    </location>
</feature>
<evidence type="ECO:0000313" key="2">
    <source>
        <dbReference type="EMBL" id="JAC78666.1"/>
    </source>
</evidence>
<feature type="region of interest" description="Disordered" evidence="1">
    <location>
        <begin position="1"/>
        <end position="83"/>
    </location>
</feature>
<feature type="compositionally biased region" description="Basic and acidic residues" evidence="1">
    <location>
        <begin position="9"/>
        <end position="27"/>
    </location>
</feature>
<feature type="non-terminal residue" evidence="2">
    <location>
        <position position="1"/>
    </location>
</feature>
<name>A0A061S7C4_9CHLO</name>
<accession>A0A061S7C4</accession>
<protein>
    <submittedName>
        <fullName evidence="2">Uncharacterized protein</fullName>
    </submittedName>
</protein>